<evidence type="ECO:0000313" key="2">
    <source>
        <dbReference type="EMBL" id="KMQ91022.1"/>
    </source>
</evidence>
<dbReference type="InterPro" id="IPR000477">
    <property type="entry name" value="RT_dom"/>
</dbReference>
<keyword evidence="2" id="KW-0808">Transferase</keyword>
<accession>A0A0J7KL60</accession>
<dbReference type="GO" id="GO:0003964">
    <property type="term" value="F:RNA-directed DNA polymerase activity"/>
    <property type="evidence" value="ECO:0007669"/>
    <property type="project" value="UniProtKB-KW"/>
</dbReference>
<evidence type="ECO:0000259" key="1">
    <source>
        <dbReference type="Pfam" id="PF00078"/>
    </source>
</evidence>
<dbReference type="SUPFAM" id="SSF56672">
    <property type="entry name" value="DNA/RNA polymerases"/>
    <property type="match status" value="1"/>
</dbReference>
<sequence>MKNVMLEIFNEIWIAGVIPKEWRKYQVHFIDKVGKEKVRPIALSSCVSRVMERMINERLVWWAEKNDKLAKDQNGFKRGKSCMENLIKTVSDIQIGMYKAQYTLAAFLDVTSAYDNTVQFADDIAIYVTSNNRMQNKYKLEKAVRSLGKNLRQLGLKLEPKKTVLVEFLRYGGWDKNTPRQHHVQNRGIRRLKDFNKMFFRHHIIRRL</sequence>
<dbReference type="STRING" id="67767.A0A0J7KL60"/>
<gene>
    <name evidence="2" type="ORF">RF55_9160</name>
</gene>
<keyword evidence="2" id="KW-0548">Nucleotidyltransferase</keyword>
<organism evidence="2 3">
    <name type="scientific">Lasius niger</name>
    <name type="common">Black garden ant</name>
    <dbReference type="NCBI Taxonomy" id="67767"/>
    <lineage>
        <taxon>Eukaryota</taxon>
        <taxon>Metazoa</taxon>
        <taxon>Ecdysozoa</taxon>
        <taxon>Arthropoda</taxon>
        <taxon>Hexapoda</taxon>
        <taxon>Insecta</taxon>
        <taxon>Pterygota</taxon>
        <taxon>Neoptera</taxon>
        <taxon>Endopterygota</taxon>
        <taxon>Hymenoptera</taxon>
        <taxon>Apocrita</taxon>
        <taxon>Aculeata</taxon>
        <taxon>Formicoidea</taxon>
        <taxon>Formicidae</taxon>
        <taxon>Formicinae</taxon>
        <taxon>Lasius</taxon>
        <taxon>Lasius</taxon>
    </lineage>
</organism>
<keyword evidence="3" id="KW-1185">Reference proteome</keyword>
<evidence type="ECO:0000313" key="3">
    <source>
        <dbReference type="Proteomes" id="UP000036403"/>
    </source>
</evidence>
<dbReference type="Pfam" id="PF00078">
    <property type="entry name" value="RVT_1"/>
    <property type="match status" value="1"/>
</dbReference>
<keyword evidence="2" id="KW-0695">RNA-directed DNA polymerase</keyword>
<dbReference type="OrthoDB" id="2304183at2759"/>
<reference evidence="2 3" key="1">
    <citation type="submission" date="2015-04" db="EMBL/GenBank/DDBJ databases">
        <title>Lasius niger genome sequencing.</title>
        <authorList>
            <person name="Konorov E.A."/>
            <person name="Nikitin M.A."/>
            <person name="Kirill M.V."/>
            <person name="Chang P."/>
        </authorList>
    </citation>
    <scope>NUCLEOTIDE SEQUENCE [LARGE SCALE GENOMIC DNA]</scope>
    <source>
        <tissue evidence="2">Whole</tissue>
    </source>
</reference>
<dbReference type="PaxDb" id="67767-A0A0J7KL60"/>
<dbReference type="Proteomes" id="UP000036403">
    <property type="component" value="Unassembled WGS sequence"/>
</dbReference>
<name>A0A0J7KL60_LASNI</name>
<dbReference type="AlphaFoldDB" id="A0A0J7KL60"/>
<protein>
    <submittedName>
        <fullName evidence="2">Rna-directed dna polymerase from mobile element jockey-like protein</fullName>
    </submittedName>
</protein>
<feature type="domain" description="Reverse transcriptase" evidence="1">
    <location>
        <begin position="30"/>
        <end position="116"/>
    </location>
</feature>
<dbReference type="PANTHER" id="PTHR36688">
    <property type="entry name" value="ENDO/EXONUCLEASE/PHOSPHATASE DOMAIN-CONTAINING PROTEIN"/>
    <property type="match status" value="1"/>
</dbReference>
<comment type="caution">
    <text evidence="2">The sequence shown here is derived from an EMBL/GenBank/DDBJ whole genome shotgun (WGS) entry which is preliminary data.</text>
</comment>
<dbReference type="EMBL" id="LBMM01006007">
    <property type="protein sequence ID" value="KMQ91022.1"/>
    <property type="molecule type" value="Genomic_DNA"/>
</dbReference>
<dbReference type="InterPro" id="IPR043502">
    <property type="entry name" value="DNA/RNA_pol_sf"/>
</dbReference>
<dbReference type="PANTHER" id="PTHR36688:SF1">
    <property type="entry name" value="ENDONUCLEASE_EXONUCLEASE_PHOSPHATASE DOMAIN-CONTAINING PROTEIN"/>
    <property type="match status" value="1"/>
</dbReference>
<proteinExistence type="predicted"/>
<dbReference type="InterPro" id="IPR052560">
    <property type="entry name" value="RdDP_mobile_element"/>
</dbReference>